<dbReference type="Pfam" id="PF12833">
    <property type="entry name" value="HTH_18"/>
    <property type="match status" value="1"/>
</dbReference>
<dbReference type="Proteomes" id="UP000321456">
    <property type="component" value="Unassembled WGS sequence"/>
</dbReference>
<dbReference type="RefSeq" id="WP_147745153.1">
    <property type="nucleotide sequence ID" value="NZ_VRUR01000003.1"/>
</dbReference>
<dbReference type="InterPro" id="IPR020449">
    <property type="entry name" value="Tscrpt_reg_AraC-type_HTH"/>
</dbReference>
<accession>A0A5C8V0I6</accession>
<dbReference type="SUPFAM" id="SSF51182">
    <property type="entry name" value="RmlC-like cupins"/>
    <property type="match status" value="1"/>
</dbReference>
<dbReference type="EMBL" id="VRUR01000003">
    <property type="protein sequence ID" value="TXN34310.1"/>
    <property type="molecule type" value="Genomic_DNA"/>
</dbReference>
<evidence type="ECO:0000259" key="4">
    <source>
        <dbReference type="PROSITE" id="PS01124"/>
    </source>
</evidence>
<reference evidence="5 6" key="1">
    <citation type="submission" date="2019-08" db="EMBL/GenBank/DDBJ databases">
        <title>Professor.</title>
        <authorList>
            <person name="Park J.S."/>
        </authorList>
    </citation>
    <scope>NUCLEOTIDE SEQUENCE [LARGE SCALE GENOMIC DNA]</scope>
    <source>
        <strain evidence="5 6">176CP5-101</strain>
    </source>
</reference>
<evidence type="ECO:0000313" key="5">
    <source>
        <dbReference type="EMBL" id="TXN34310.1"/>
    </source>
</evidence>
<feature type="domain" description="HTH araC/xylS-type" evidence="4">
    <location>
        <begin position="186"/>
        <end position="284"/>
    </location>
</feature>
<dbReference type="PROSITE" id="PS01124">
    <property type="entry name" value="HTH_ARAC_FAMILY_2"/>
    <property type="match status" value="1"/>
</dbReference>
<sequence>MKLHFLDRTIIENNSFAIKENSYPYFLRIWHYHPELELVYIKKSTGTRFIGDSIERFSEGEVILIGPNLPHMWLNDKKYFSDSSNLVAEAYAIHFKKDFLGKEFLNAPELKNVSDLIETSILGIKFVGLDHKVIALIKELPKKRSFEKLIQFLEILNSLANHTERVLLSSKGYLSFFKKSYNINRDRVLQYIFNNFNRSITLVEVAAIANMNPTAFSRYFKKTHRKSFKEYLNEIRVGYACKLLTENDYNITRICYESGYNSVSNFNRQFKKIMGIPPSEYLRQHRII</sequence>
<dbReference type="PRINTS" id="PR00032">
    <property type="entry name" value="HTHARAC"/>
</dbReference>
<comment type="caution">
    <text evidence="5">The sequence shown here is derived from an EMBL/GenBank/DDBJ whole genome shotgun (WGS) entry which is preliminary data.</text>
</comment>
<dbReference type="Gene3D" id="2.60.120.10">
    <property type="entry name" value="Jelly Rolls"/>
    <property type="match status" value="1"/>
</dbReference>
<proteinExistence type="predicted"/>
<dbReference type="PANTHER" id="PTHR43280:SF27">
    <property type="entry name" value="TRANSCRIPTIONAL REGULATOR MTLR"/>
    <property type="match status" value="1"/>
</dbReference>
<dbReference type="PANTHER" id="PTHR43280">
    <property type="entry name" value="ARAC-FAMILY TRANSCRIPTIONAL REGULATOR"/>
    <property type="match status" value="1"/>
</dbReference>
<protein>
    <submittedName>
        <fullName evidence="5">AraC family transcriptional regulator</fullName>
    </submittedName>
</protein>
<evidence type="ECO:0000313" key="6">
    <source>
        <dbReference type="Proteomes" id="UP000321456"/>
    </source>
</evidence>
<dbReference type="InterPro" id="IPR018060">
    <property type="entry name" value="HTH_AraC"/>
</dbReference>
<dbReference type="SMART" id="SM00342">
    <property type="entry name" value="HTH_ARAC"/>
    <property type="match status" value="1"/>
</dbReference>
<dbReference type="Gene3D" id="1.10.10.60">
    <property type="entry name" value="Homeodomain-like"/>
    <property type="match status" value="2"/>
</dbReference>
<dbReference type="SUPFAM" id="SSF46689">
    <property type="entry name" value="Homeodomain-like"/>
    <property type="match status" value="2"/>
</dbReference>
<evidence type="ECO:0000256" key="2">
    <source>
        <dbReference type="ARBA" id="ARBA00023125"/>
    </source>
</evidence>
<keyword evidence="1" id="KW-0805">Transcription regulation</keyword>
<dbReference type="GO" id="GO:0003700">
    <property type="term" value="F:DNA-binding transcription factor activity"/>
    <property type="evidence" value="ECO:0007669"/>
    <property type="project" value="InterPro"/>
</dbReference>
<dbReference type="InterPro" id="IPR018062">
    <property type="entry name" value="HTH_AraC-typ_CS"/>
</dbReference>
<dbReference type="InterPro" id="IPR014710">
    <property type="entry name" value="RmlC-like_jellyroll"/>
</dbReference>
<keyword evidence="2" id="KW-0238">DNA-binding</keyword>
<dbReference type="AlphaFoldDB" id="A0A5C8V0I6"/>
<dbReference type="PROSITE" id="PS00041">
    <property type="entry name" value="HTH_ARAC_FAMILY_1"/>
    <property type="match status" value="1"/>
</dbReference>
<dbReference type="CDD" id="cd06976">
    <property type="entry name" value="cupin_MtlR-like_N"/>
    <property type="match status" value="1"/>
</dbReference>
<keyword evidence="3" id="KW-0804">Transcription</keyword>
<dbReference type="GO" id="GO:0043565">
    <property type="term" value="F:sequence-specific DNA binding"/>
    <property type="evidence" value="ECO:0007669"/>
    <property type="project" value="InterPro"/>
</dbReference>
<gene>
    <name evidence="5" type="ORF">FVB32_17445</name>
</gene>
<dbReference type="InterPro" id="IPR011051">
    <property type="entry name" value="RmlC_Cupin_sf"/>
</dbReference>
<keyword evidence="6" id="KW-1185">Reference proteome</keyword>
<evidence type="ECO:0000256" key="1">
    <source>
        <dbReference type="ARBA" id="ARBA00023015"/>
    </source>
</evidence>
<organism evidence="5 6">
    <name type="scientific">Flagellimonas hymeniacidonis</name>
    <dbReference type="NCBI Taxonomy" id="2603628"/>
    <lineage>
        <taxon>Bacteria</taxon>
        <taxon>Pseudomonadati</taxon>
        <taxon>Bacteroidota</taxon>
        <taxon>Flavobacteriia</taxon>
        <taxon>Flavobacteriales</taxon>
        <taxon>Flavobacteriaceae</taxon>
        <taxon>Flagellimonas</taxon>
    </lineage>
</organism>
<dbReference type="InterPro" id="IPR009057">
    <property type="entry name" value="Homeodomain-like_sf"/>
</dbReference>
<name>A0A5C8V0I6_9FLAO</name>
<evidence type="ECO:0000256" key="3">
    <source>
        <dbReference type="ARBA" id="ARBA00023163"/>
    </source>
</evidence>